<comment type="caution">
    <text evidence="1">The sequence shown here is derived from an EMBL/GenBank/DDBJ whole genome shotgun (WGS) entry which is preliminary data.</text>
</comment>
<dbReference type="AlphaFoldDB" id="A0A840N6M2"/>
<name>A0A840N6M2_9BRAD</name>
<gene>
    <name evidence="1" type="ORF">HNQ36_003478</name>
</gene>
<dbReference type="EMBL" id="JACHIJ010000005">
    <property type="protein sequence ID" value="MBB5053478.1"/>
    <property type="molecule type" value="Genomic_DNA"/>
</dbReference>
<evidence type="ECO:0000313" key="2">
    <source>
        <dbReference type="Proteomes" id="UP000521227"/>
    </source>
</evidence>
<accession>A0A840N6M2</accession>
<reference evidence="1 2" key="1">
    <citation type="submission" date="2020-08" db="EMBL/GenBank/DDBJ databases">
        <title>Genomic Encyclopedia of Type Strains, Phase IV (KMG-IV): sequencing the most valuable type-strain genomes for metagenomic binning, comparative biology and taxonomic classification.</title>
        <authorList>
            <person name="Goeker M."/>
        </authorList>
    </citation>
    <scope>NUCLEOTIDE SEQUENCE [LARGE SCALE GENOMIC DNA]</scope>
    <source>
        <strain evidence="1 2">DSM 17498</strain>
    </source>
</reference>
<proteinExistence type="predicted"/>
<dbReference type="Proteomes" id="UP000521227">
    <property type="component" value="Unassembled WGS sequence"/>
</dbReference>
<evidence type="ECO:0000313" key="1">
    <source>
        <dbReference type="EMBL" id="MBB5053478.1"/>
    </source>
</evidence>
<dbReference type="RefSeq" id="WP_184087140.1">
    <property type="nucleotide sequence ID" value="NZ_JACHIJ010000005.1"/>
</dbReference>
<organism evidence="1 2">
    <name type="scientific">Afipia massiliensis</name>
    <dbReference type="NCBI Taxonomy" id="211460"/>
    <lineage>
        <taxon>Bacteria</taxon>
        <taxon>Pseudomonadati</taxon>
        <taxon>Pseudomonadota</taxon>
        <taxon>Alphaproteobacteria</taxon>
        <taxon>Hyphomicrobiales</taxon>
        <taxon>Nitrobacteraceae</taxon>
        <taxon>Afipia</taxon>
    </lineage>
</organism>
<sequence length="573" mass="64957">MPQRLVLSRLMQFHRYMGVDEFARELDRLHAFRGRNVGTGLLELLEGQGLLIPRLRIRYPDPVARRFWLMAHEHWAPRELRHPIEPDGPRWDSAIELDEALYRWRNSIVYGPSINPLDDPAARFSEFIQHPSAATFETWLDMRVDISNDVETTLFDGMNVETYYSTWQILLAAEMADAGVHIRINLGDETIGRRAIEALEEGRLPEGSGPSFNFTPFHAARGFAKHQPALDAVVWFAEERWRVLSDIIKGQGGGRFRLSPAQSAQYEQETVALAATAVGRFNVSIDHLVSTIRFLSERWSEWKREGRPLIVDAYQAFLRKAVVLARQAGDMKFAELRDRVGRVGGWFKPALDVIWPDWSAQEKERVHLTLKASLTKKSSTGVSEADITAFVDFLASQGQEAFFWRLRSFEEHALRGNEFAIEGMKSDVQELSVVVEHIAAALGGTGTQLFQKFRQLWRDPQVLHLLDRNDVSNLRKQFTLPENWAAQKAAFQALRGEPGGEVVADLVAAHRIRASVHNALPEDDHFELESFFVGLMRAALLTFLEVRRTDGTISVPAADTQDPAYPSQTVEVP</sequence>
<protein>
    <submittedName>
        <fullName evidence="1">Uncharacterized protein</fullName>
    </submittedName>
</protein>